<dbReference type="InterPro" id="IPR006084">
    <property type="entry name" value="XPG/Rad2"/>
</dbReference>
<dbReference type="InterPro" id="IPR041012">
    <property type="entry name" value="GEN_chromo"/>
</dbReference>
<name>A0AAV2T6Z6_CALDB</name>
<dbReference type="CDD" id="cd09869">
    <property type="entry name" value="PIN_GEN1"/>
    <property type="match status" value="1"/>
</dbReference>
<feature type="region of interest" description="Disordered" evidence="3">
    <location>
        <begin position="504"/>
        <end position="554"/>
    </location>
</feature>
<dbReference type="PANTHER" id="PTHR11081">
    <property type="entry name" value="FLAP ENDONUCLEASE FAMILY MEMBER"/>
    <property type="match status" value="1"/>
</dbReference>
<dbReference type="Pfam" id="PF18704">
    <property type="entry name" value="Chromo_2"/>
    <property type="match status" value="1"/>
</dbReference>
<dbReference type="SUPFAM" id="SSF88723">
    <property type="entry name" value="PIN domain-like"/>
    <property type="match status" value="1"/>
</dbReference>
<dbReference type="GO" id="GO:0017108">
    <property type="term" value="F:5'-flap endonuclease activity"/>
    <property type="evidence" value="ECO:0007669"/>
    <property type="project" value="TreeGrafter"/>
</dbReference>
<evidence type="ECO:0000259" key="5">
    <source>
        <dbReference type="SMART" id="SM00485"/>
    </source>
</evidence>
<reference evidence="6" key="1">
    <citation type="submission" date="2024-06" db="EMBL/GenBank/DDBJ databases">
        <authorList>
            <person name="Liu X."/>
            <person name="Lenzi L."/>
            <person name="Haldenby T S."/>
            <person name="Uol C."/>
        </authorList>
    </citation>
    <scope>NUCLEOTIDE SEQUENCE</scope>
</reference>
<dbReference type="InterPro" id="IPR036279">
    <property type="entry name" value="5-3_exonuclease_C_sf"/>
</dbReference>
<evidence type="ECO:0000259" key="4">
    <source>
        <dbReference type="SMART" id="SM00484"/>
    </source>
</evidence>
<protein>
    <submittedName>
        <fullName evidence="6">Uncharacterized protein</fullName>
    </submittedName>
</protein>
<dbReference type="PANTHER" id="PTHR11081:SF70">
    <property type="entry name" value="FLAP ENDONUCLEASE GEN HOMOLOG 1"/>
    <property type="match status" value="1"/>
</dbReference>
<dbReference type="InterPro" id="IPR006086">
    <property type="entry name" value="XPG-I_dom"/>
</dbReference>
<proteinExistence type="predicted"/>
<dbReference type="SUPFAM" id="SSF47807">
    <property type="entry name" value="5' to 3' exonuclease, C-terminal subdomain"/>
    <property type="match status" value="1"/>
</dbReference>
<gene>
    <name evidence="6" type="ORF">CDAUBV1_LOCUS5357</name>
</gene>
<dbReference type="Gene3D" id="3.40.50.1010">
    <property type="entry name" value="5'-nuclease"/>
    <property type="match status" value="1"/>
</dbReference>
<evidence type="ECO:0000256" key="2">
    <source>
        <dbReference type="ARBA" id="ARBA00022801"/>
    </source>
</evidence>
<evidence type="ECO:0000256" key="1">
    <source>
        <dbReference type="ARBA" id="ARBA00022722"/>
    </source>
</evidence>
<dbReference type="GO" id="GO:0000400">
    <property type="term" value="F:four-way junction DNA binding"/>
    <property type="evidence" value="ECO:0007669"/>
    <property type="project" value="TreeGrafter"/>
</dbReference>
<feature type="domain" description="XPG-I" evidence="4">
    <location>
        <begin position="124"/>
        <end position="195"/>
    </location>
</feature>
<dbReference type="InterPro" id="IPR006085">
    <property type="entry name" value="XPG_DNA_repair_N"/>
</dbReference>
<dbReference type="SMART" id="SM00484">
    <property type="entry name" value="XPGI"/>
    <property type="match status" value="1"/>
</dbReference>
<dbReference type="Pfam" id="PF00867">
    <property type="entry name" value="XPG_I"/>
    <property type="match status" value="1"/>
</dbReference>
<dbReference type="InterPro" id="IPR029060">
    <property type="entry name" value="PIN-like_dom_sf"/>
</dbReference>
<comment type="caution">
    <text evidence="6">The sequence shown here is derived from an EMBL/GenBank/DDBJ whole genome shotgun (WGS) entry which is preliminary data.</text>
</comment>
<dbReference type="Proteomes" id="UP001497525">
    <property type="component" value="Unassembled WGS sequence"/>
</dbReference>
<evidence type="ECO:0000313" key="6">
    <source>
        <dbReference type="EMBL" id="CAL5132505.1"/>
    </source>
</evidence>
<evidence type="ECO:0000313" key="7">
    <source>
        <dbReference type="Proteomes" id="UP001497525"/>
    </source>
</evidence>
<dbReference type="EMBL" id="CAXLJL010000125">
    <property type="protein sequence ID" value="CAL5132505.1"/>
    <property type="molecule type" value="Genomic_DNA"/>
</dbReference>
<dbReference type="Gene3D" id="1.10.150.20">
    <property type="entry name" value="5' to 3' exonuclease, C-terminal subdomain"/>
    <property type="match status" value="1"/>
</dbReference>
<dbReference type="PRINTS" id="PR00853">
    <property type="entry name" value="XPGRADSUPER"/>
</dbReference>
<sequence length="643" mass="71966">MGVHGLWTILAPVQEYRSLAELGGEILAVDLSIWVCGDMSVKCNTSVATKLYLRNLFFRTISLLRQNTLPVIVIDGMAPRLKLDTIGKRQCLSGQKPPPYSNPLTVLERRGLAKISKECCKLLDALGVPWVQSPGEAEAMCAFLNSAQSVNACITNDGDAFLYGAPKVYRHFSMDDRDASVRVYCSDRVRTELHLTRPRLVLLGILLGCDYWPAGVKGFGPNNIRSLLSSIGSMTDDGLLALIAWMDENRPATEEAFRQMEIFKNMDPKNVRLWTRMGSALHNCPVQEIFTEFLASPHARCWSVPSGAQPFKWCRPDPCGIVNFCVSHLNWAADYALHHLLPVLALWDLRYPRVLPGCSNFAHPDRSSEVDSSLIPVRIVKRRTVNFVPSYEVEWKRMSFDKWTLKSGLSTGIQSSLRSSEEQTPELADVYSFAVPVVEFTRAHPDLCELFEQASIKPSKKTARKKKNTFSKNEMCATDGQLKLSDLFGRLHIDDPSKAISTISSHHLEDRTLPPSGSRSDRNMRIPRWDSEPELDSFLSQSPSRNSNPLRVSFPSTPDHVIRAESVQCLTNQSKNDGFSLRLRSAFISSPTHLSPLFARPGGNILQSSLLSTPPPLLQKVTSSDSDKFPTPPPLRERLTWFI</sequence>
<dbReference type="SMART" id="SM00485">
    <property type="entry name" value="XPGN"/>
    <property type="match status" value="1"/>
</dbReference>
<evidence type="ECO:0000256" key="3">
    <source>
        <dbReference type="SAM" id="MobiDB-lite"/>
    </source>
</evidence>
<accession>A0AAV2T6Z6</accession>
<keyword evidence="1" id="KW-0540">Nuclease</keyword>
<dbReference type="AlphaFoldDB" id="A0AAV2T6Z6"/>
<feature type="domain" description="XPG N-terminal" evidence="5">
    <location>
        <begin position="1"/>
        <end position="96"/>
    </location>
</feature>
<dbReference type="Pfam" id="PF00752">
    <property type="entry name" value="XPG_N"/>
    <property type="match status" value="1"/>
</dbReference>
<keyword evidence="2" id="KW-0378">Hydrolase</keyword>
<organism evidence="6 7">
    <name type="scientific">Calicophoron daubneyi</name>
    <name type="common">Rumen fluke</name>
    <name type="synonym">Paramphistomum daubneyi</name>
    <dbReference type="NCBI Taxonomy" id="300641"/>
    <lineage>
        <taxon>Eukaryota</taxon>
        <taxon>Metazoa</taxon>
        <taxon>Spiralia</taxon>
        <taxon>Lophotrochozoa</taxon>
        <taxon>Platyhelminthes</taxon>
        <taxon>Trematoda</taxon>
        <taxon>Digenea</taxon>
        <taxon>Plagiorchiida</taxon>
        <taxon>Pronocephalata</taxon>
        <taxon>Paramphistomoidea</taxon>
        <taxon>Paramphistomidae</taxon>
        <taxon>Calicophoron</taxon>
    </lineage>
</organism>
<feature type="compositionally biased region" description="Basic and acidic residues" evidence="3">
    <location>
        <begin position="519"/>
        <end position="531"/>
    </location>
</feature>
<feature type="compositionally biased region" description="Polar residues" evidence="3">
    <location>
        <begin position="538"/>
        <end position="554"/>
    </location>
</feature>